<feature type="compositionally biased region" description="Basic and acidic residues" evidence="1">
    <location>
        <begin position="8"/>
        <end position="21"/>
    </location>
</feature>
<dbReference type="AlphaFoldDB" id="A0A8J6J0K8"/>
<sequence length="108" mass="12033">MFRRRRHDAQARPRLGADHRAAPRRPRNKITDVPGVTVGHCTVDTPEHKTGVTILLPCPENPFVHKLPAAECAEEAVLNSLLTAHTTVGWQGNTVTALTDLWTPEERR</sequence>
<gene>
    <name evidence="2" type="ORF">H8S57_08160</name>
</gene>
<feature type="region of interest" description="Disordered" evidence="1">
    <location>
        <begin position="1"/>
        <end position="34"/>
    </location>
</feature>
<dbReference type="SUPFAM" id="SSF56266">
    <property type="entry name" value="DmpA/ArgJ-like"/>
    <property type="match status" value="1"/>
</dbReference>
<dbReference type="Pfam" id="PF03576">
    <property type="entry name" value="Peptidase_S58"/>
    <property type="match status" value="1"/>
</dbReference>
<evidence type="ECO:0000256" key="1">
    <source>
        <dbReference type="SAM" id="MobiDB-lite"/>
    </source>
</evidence>
<dbReference type="InterPro" id="IPR016117">
    <property type="entry name" value="ArgJ-like_dom_sf"/>
</dbReference>
<accession>A0A8J6J0K8</accession>
<name>A0A8J6J0K8_9FIRM</name>
<proteinExistence type="predicted"/>
<dbReference type="EMBL" id="JACOPP010000009">
    <property type="protein sequence ID" value="MBC5733702.1"/>
    <property type="molecule type" value="Genomic_DNA"/>
</dbReference>
<evidence type="ECO:0000313" key="2">
    <source>
        <dbReference type="EMBL" id="MBC5733702.1"/>
    </source>
</evidence>
<dbReference type="Proteomes" id="UP000661435">
    <property type="component" value="Unassembled WGS sequence"/>
</dbReference>
<protein>
    <submittedName>
        <fullName evidence="2">P1 family peptidase</fullName>
    </submittedName>
</protein>
<keyword evidence="3" id="KW-1185">Reference proteome</keyword>
<evidence type="ECO:0000313" key="3">
    <source>
        <dbReference type="Proteomes" id="UP000661435"/>
    </source>
</evidence>
<dbReference type="InterPro" id="IPR005321">
    <property type="entry name" value="Peptidase_S58_DmpA"/>
</dbReference>
<comment type="caution">
    <text evidence="2">The sequence shown here is derived from an EMBL/GenBank/DDBJ whole genome shotgun (WGS) entry which is preliminary data.</text>
</comment>
<reference evidence="2" key="1">
    <citation type="submission" date="2020-08" db="EMBL/GenBank/DDBJ databases">
        <title>Genome public.</title>
        <authorList>
            <person name="Liu C."/>
            <person name="Sun Q."/>
        </authorList>
    </citation>
    <scope>NUCLEOTIDE SEQUENCE</scope>
    <source>
        <strain evidence="2">NSJ-51</strain>
    </source>
</reference>
<dbReference type="Gene3D" id="3.60.70.12">
    <property type="entry name" value="L-amino peptidase D-ALA esterase/amidase"/>
    <property type="match status" value="1"/>
</dbReference>
<organism evidence="2 3">
    <name type="scientific">Lawsonibacter hominis</name>
    <dbReference type="NCBI Taxonomy" id="2763053"/>
    <lineage>
        <taxon>Bacteria</taxon>
        <taxon>Bacillati</taxon>
        <taxon>Bacillota</taxon>
        <taxon>Clostridia</taxon>
        <taxon>Eubacteriales</taxon>
        <taxon>Oscillospiraceae</taxon>
        <taxon>Lawsonibacter</taxon>
    </lineage>
</organism>